<dbReference type="SUPFAM" id="SSF81558">
    <property type="entry name" value="Photosystem I subunits PsaA/PsaB"/>
    <property type="match status" value="1"/>
</dbReference>
<comment type="caution">
    <text evidence="1">The sequence shown here is derived from an EMBL/GenBank/DDBJ whole genome shotgun (WGS) entry which is preliminary data.</text>
</comment>
<dbReference type="AlphaFoldDB" id="A0AAV7G3F7"/>
<protein>
    <submittedName>
        <fullName evidence="1">Uncharacterized protein</fullName>
    </submittedName>
</protein>
<gene>
    <name evidence="1" type="ORF">IEQ34_014522</name>
</gene>
<organism evidence="1 2">
    <name type="scientific">Dendrobium chrysotoxum</name>
    <name type="common">Orchid</name>
    <dbReference type="NCBI Taxonomy" id="161865"/>
    <lineage>
        <taxon>Eukaryota</taxon>
        <taxon>Viridiplantae</taxon>
        <taxon>Streptophyta</taxon>
        <taxon>Embryophyta</taxon>
        <taxon>Tracheophyta</taxon>
        <taxon>Spermatophyta</taxon>
        <taxon>Magnoliopsida</taxon>
        <taxon>Liliopsida</taxon>
        <taxon>Asparagales</taxon>
        <taxon>Orchidaceae</taxon>
        <taxon>Epidendroideae</taxon>
        <taxon>Malaxideae</taxon>
        <taxon>Dendrobiinae</taxon>
        <taxon>Dendrobium</taxon>
    </lineage>
</organism>
<evidence type="ECO:0000313" key="1">
    <source>
        <dbReference type="EMBL" id="KAH0456615.1"/>
    </source>
</evidence>
<accession>A0AAV7G3F7</accession>
<keyword evidence="2" id="KW-1185">Reference proteome</keyword>
<dbReference type="EMBL" id="JAGFBR010000013">
    <property type="protein sequence ID" value="KAH0456615.1"/>
    <property type="molecule type" value="Genomic_DNA"/>
</dbReference>
<evidence type="ECO:0000313" key="2">
    <source>
        <dbReference type="Proteomes" id="UP000775213"/>
    </source>
</evidence>
<name>A0AAV7G3F7_DENCH</name>
<proteinExistence type="predicted"/>
<dbReference type="Proteomes" id="UP000775213">
    <property type="component" value="Unassembled WGS sequence"/>
</dbReference>
<dbReference type="InterPro" id="IPR036408">
    <property type="entry name" value="PSI_PsaA/B_sf"/>
</dbReference>
<reference evidence="1 2" key="1">
    <citation type="journal article" date="2021" name="Hortic Res">
        <title>Chromosome-scale assembly of the Dendrobium chrysotoxum genome enhances the understanding of orchid evolution.</title>
        <authorList>
            <person name="Zhang Y."/>
            <person name="Zhang G.Q."/>
            <person name="Zhang D."/>
            <person name="Liu X.D."/>
            <person name="Xu X.Y."/>
            <person name="Sun W.H."/>
            <person name="Yu X."/>
            <person name="Zhu X."/>
            <person name="Wang Z.W."/>
            <person name="Zhao X."/>
            <person name="Zhong W.Y."/>
            <person name="Chen H."/>
            <person name="Yin W.L."/>
            <person name="Huang T."/>
            <person name="Niu S.C."/>
            <person name="Liu Z.J."/>
        </authorList>
    </citation>
    <scope>NUCLEOTIDE SEQUENCE [LARGE SCALE GENOMIC DNA]</scope>
    <source>
        <strain evidence="1">Lindl</strain>
    </source>
</reference>
<sequence length="97" mass="10612">MTNMTHSRLGSLGRIISVDDLENIIGGHVLLGSICIFGGNWHCLSNPHSHYRVAIILAKENAHVVEIPSRRSYIVGSYPSTAMSEIGASVDKRITLR</sequence>